<dbReference type="EC" id="3.6.3.16" evidence="2"/>
<feature type="non-terminal residue" evidence="2">
    <location>
        <position position="379"/>
    </location>
</feature>
<feature type="compositionally biased region" description="Low complexity" evidence="1">
    <location>
        <begin position="324"/>
        <end position="339"/>
    </location>
</feature>
<evidence type="ECO:0000313" key="2">
    <source>
        <dbReference type="EMBL" id="CAA9285975.1"/>
    </source>
</evidence>
<feature type="compositionally biased region" description="Gly residues" evidence="1">
    <location>
        <begin position="188"/>
        <end position="203"/>
    </location>
</feature>
<name>A0A6J4JRY5_9ACTN</name>
<dbReference type="GO" id="GO:0016787">
    <property type="term" value="F:hydrolase activity"/>
    <property type="evidence" value="ECO:0007669"/>
    <property type="project" value="UniProtKB-KW"/>
</dbReference>
<feature type="region of interest" description="Disordered" evidence="1">
    <location>
        <begin position="282"/>
        <end position="379"/>
    </location>
</feature>
<sequence>EPRHPGHRPGPGRGGAGPGHPDHRLLRQRRGGQDHHRGRAGAAGGRAGPHGGRADHRPGPPAGPVDGADRAGQRPPPGGRRRPGQGRRAARDDAGHEADVRRDRRRALDPGPGRADLREPLLPVAVLVLRRDAGVHGDGEAQPAARAGRVGPDRRGHPAVPVRAGLPGRAAAAGAVPGRADAAAAAGPGPGRRPGLPQGGHGVLLGVHPGADQDHRDRGAERPVGVRGRAGDDVRRVPRAGAEDVRAAEDAGHRVRRGRGAGAGRAARGVVLRRAAVRRVDAAGRHGAQPGALDRGAGAVRRAGRGRRGRAGGVRRARGHGGDAPAARRPVPARRAGPPDARPLRQRAPGGRAGRGARAAHRRPRPRRPAPGGRGTRPL</sequence>
<feature type="compositionally biased region" description="Basic residues" evidence="1">
    <location>
        <begin position="358"/>
        <end position="368"/>
    </location>
</feature>
<protein>
    <submittedName>
        <fullName evidence="2">Arsenical pump-driving ATPase TEMP</fullName>
        <ecNumber evidence="2">3.6.3.16</ecNumber>
    </submittedName>
</protein>
<feature type="compositionally biased region" description="Basic and acidic residues" evidence="1">
    <location>
        <begin position="89"/>
        <end position="108"/>
    </location>
</feature>
<accession>A0A6J4JRY5</accession>
<evidence type="ECO:0000256" key="1">
    <source>
        <dbReference type="SAM" id="MobiDB-lite"/>
    </source>
</evidence>
<reference evidence="2" key="1">
    <citation type="submission" date="2020-02" db="EMBL/GenBank/DDBJ databases">
        <authorList>
            <person name="Meier V. D."/>
        </authorList>
    </citation>
    <scope>NUCLEOTIDE SEQUENCE</scope>
    <source>
        <strain evidence="2">AVDCRST_MAG41</strain>
    </source>
</reference>
<feature type="compositionally biased region" description="Basic and acidic residues" evidence="1">
    <location>
        <begin position="20"/>
        <end position="35"/>
    </location>
</feature>
<keyword evidence="2" id="KW-0378">Hydrolase</keyword>
<feature type="compositionally biased region" description="Low complexity" evidence="1">
    <location>
        <begin position="109"/>
        <end position="122"/>
    </location>
</feature>
<feature type="non-terminal residue" evidence="2">
    <location>
        <position position="1"/>
    </location>
</feature>
<feature type="compositionally biased region" description="Basic and acidic residues" evidence="1">
    <location>
        <begin position="229"/>
        <end position="253"/>
    </location>
</feature>
<feature type="compositionally biased region" description="Basic and acidic residues" evidence="1">
    <location>
        <begin position="211"/>
        <end position="221"/>
    </location>
</feature>
<feature type="region of interest" description="Disordered" evidence="1">
    <location>
        <begin position="1"/>
        <end position="122"/>
    </location>
</feature>
<feature type="compositionally biased region" description="Gly residues" evidence="1">
    <location>
        <begin position="9"/>
        <end position="18"/>
    </location>
</feature>
<proteinExistence type="predicted"/>
<feature type="compositionally biased region" description="Basic residues" evidence="1">
    <location>
        <begin position="302"/>
        <end position="319"/>
    </location>
</feature>
<dbReference type="AlphaFoldDB" id="A0A6J4JRY5"/>
<gene>
    <name evidence="2" type="ORF">AVDCRST_MAG41-3980</name>
</gene>
<feature type="compositionally biased region" description="Gly residues" evidence="1">
    <location>
        <begin position="41"/>
        <end position="51"/>
    </location>
</feature>
<organism evidence="2">
    <name type="scientific">uncultured Mycobacteriales bacterium</name>
    <dbReference type="NCBI Taxonomy" id="581187"/>
    <lineage>
        <taxon>Bacteria</taxon>
        <taxon>Bacillati</taxon>
        <taxon>Actinomycetota</taxon>
        <taxon>Actinomycetes</taxon>
        <taxon>Mycobacteriales</taxon>
        <taxon>environmental samples</taxon>
    </lineage>
</organism>
<feature type="compositionally biased region" description="Low complexity" evidence="1">
    <location>
        <begin position="161"/>
        <end position="187"/>
    </location>
</feature>
<feature type="region of interest" description="Disordered" evidence="1">
    <location>
        <begin position="134"/>
        <end position="264"/>
    </location>
</feature>
<dbReference type="EMBL" id="CADCTP010000373">
    <property type="protein sequence ID" value="CAA9285975.1"/>
    <property type="molecule type" value="Genomic_DNA"/>
</dbReference>